<name>A0AAD2D0V2_EUPCR</name>
<proteinExistence type="predicted"/>
<evidence type="ECO:0000256" key="1">
    <source>
        <dbReference type="SAM" id="Coils"/>
    </source>
</evidence>
<evidence type="ECO:0000313" key="4">
    <source>
        <dbReference type="Proteomes" id="UP001295684"/>
    </source>
</evidence>
<keyword evidence="1" id="KW-0175">Coiled coil</keyword>
<evidence type="ECO:0000256" key="2">
    <source>
        <dbReference type="SAM" id="MobiDB-lite"/>
    </source>
</evidence>
<feature type="compositionally biased region" description="Polar residues" evidence="2">
    <location>
        <begin position="66"/>
        <end position="76"/>
    </location>
</feature>
<feature type="compositionally biased region" description="Basic and acidic residues" evidence="2">
    <location>
        <begin position="41"/>
        <end position="50"/>
    </location>
</feature>
<reference evidence="3" key="1">
    <citation type="submission" date="2023-07" db="EMBL/GenBank/DDBJ databases">
        <authorList>
            <consortium name="AG Swart"/>
            <person name="Singh M."/>
            <person name="Singh A."/>
            <person name="Seah K."/>
            <person name="Emmerich C."/>
        </authorList>
    </citation>
    <scope>NUCLEOTIDE SEQUENCE</scope>
    <source>
        <strain evidence="3">DP1</strain>
    </source>
</reference>
<comment type="caution">
    <text evidence="3">The sequence shown here is derived from an EMBL/GenBank/DDBJ whole genome shotgun (WGS) entry which is preliminary data.</text>
</comment>
<dbReference type="Proteomes" id="UP001295684">
    <property type="component" value="Unassembled WGS sequence"/>
</dbReference>
<dbReference type="EMBL" id="CAMPGE010017437">
    <property type="protein sequence ID" value="CAI2375922.1"/>
    <property type="molecule type" value="Genomic_DNA"/>
</dbReference>
<sequence>MDIQESRDDPPDFYRSKDNIFNYDWRDDLSQSQNTNTQDCRSSRDMVNFEREEEEDPRSLPKSPERYTSQCTDQYTDSNDQDNLTCLLDTVLEAQDKYISMFPNMGNLIHENETKSFEDITFCMLQQGLFLFDEYKKLNTRVNSDYLSILNKRLLSENDQLKKIKDQSSEIIKTLNENLCHRDKRIEEQLEHTNKNLPKGDVAKRVRREKDRNASVNKKLQFNSTRRKKPPSSRRYPSKLAIRISRSLENLY</sequence>
<accession>A0AAD2D0V2</accession>
<feature type="region of interest" description="Disordered" evidence="2">
    <location>
        <begin position="26"/>
        <end position="76"/>
    </location>
</feature>
<evidence type="ECO:0000313" key="3">
    <source>
        <dbReference type="EMBL" id="CAI2375922.1"/>
    </source>
</evidence>
<dbReference type="AlphaFoldDB" id="A0AAD2D0V2"/>
<protein>
    <submittedName>
        <fullName evidence="3">Uncharacterized protein</fullName>
    </submittedName>
</protein>
<feature type="compositionally biased region" description="Polar residues" evidence="2">
    <location>
        <begin position="30"/>
        <end position="40"/>
    </location>
</feature>
<keyword evidence="4" id="KW-1185">Reference proteome</keyword>
<feature type="coiled-coil region" evidence="1">
    <location>
        <begin position="147"/>
        <end position="178"/>
    </location>
</feature>
<gene>
    <name evidence="3" type="ORF">ECRASSUSDP1_LOCUS17288</name>
</gene>
<organism evidence="3 4">
    <name type="scientific">Euplotes crassus</name>
    <dbReference type="NCBI Taxonomy" id="5936"/>
    <lineage>
        <taxon>Eukaryota</taxon>
        <taxon>Sar</taxon>
        <taxon>Alveolata</taxon>
        <taxon>Ciliophora</taxon>
        <taxon>Intramacronucleata</taxon>
        <taxon>Spirotrichea</taxon>
        <taxon>Hypotrichia</taxon>
        <taxon>Euplotida</taxon>
        <taxon>Euplotidae</taxon>
        <taxon>Moneuplotes</taxon>
    </lineage>
</organism>